<evidence type="ECO:0000256" key="6">
    <source>
        <dbReference type="PROSITE-ProRule" id="PRU10040"/>
    </source>
</evidence>
<comment type="similarity">
    <text evidence="2">In the N-terminal section; belongs to the PMEI family.</text>
</comment>
<dbReference type="SUPFAM" id="SSF101148">
    <property type="entry name" value="Plant invertase/pectin methylesterase inhibitor"/>
    <property type="match status" value="1"/>
</dbReference>
<evidence type="ECO:0000313" key="9">
    <source>
        <dbReference type="EMBL" id="KDO73738.1"/>
    </source>
</evidence>
<dbReference type="PaxDb" id="2711-XP_006474559.1"/>
<evidence type="ECO:0000256" key="2">
    <source>
        <dbReference type="ARBA" id="ARBA00006027"/>
    </source>
</evidence>
<dbReference type="Gene3D" id="2.160.20.10">
    <property type="entry name" value="Single-stranded right-handed beta-helix, Pectin lyase-like"/>
    <property type="match status" value="1"/>
</dbReference>
<dbReference type="GO" id="GO:0046910">
    <property type="term" value="F:pectinesterase inhibitor activity"/>
    <property type="evidence" value="ECO:0000318"/>
    <property type="project" value="GO_Central"/>
</dbReference>
<dbReference type="Pfam" id="PF01095">
    <property type="entry name" value="Pectinesterase"/>
    <property type="match status" value="1"/>
</dbReference>
<accession>A0A067G2E7</accession>
<evidence type="ECO:0000313" key="10">
    <source>
        <dbReference type="Proteomes" id="UP000027120"/>
    </source>
</evidence>
<dbReference type="FunFam" id="2.160.20.10:FF:000001">
    <property type="entry name" value="Pectinesterase"/>
    <property type="match status" value="1"/>
</dbReference>
<dbReference type="eggNOG" id="ENOG502QQSD">
    <property type="taxonomic scope" value="Eukaryota"/>
</dbReference>
<dbReference type="SUPFAM" id="SSF51126">
    <property type="entry name" value="Pectin lyase-like"/>
    <property type="match status" value="1"/>
</dbReference>
<keyword evidence="10" id="KW-1185">Reference proteome</keyword>
<keyword evidence="5 7" id="KW-0063">Aspartyl esterase</keyword>
<dbReference type="CDD" id="cd15798">
    <property type="entry name" value="PMEI-like_3"/>
    <property type="match status" value="1"/>
</dbReference>
<evidence type="ECO:0000256" key="1">
    <source>
        <dbReference type="ARBA" id="ARBA00005184"/>
    </source>
</evidence>
<evidence type="ECO:0000256" key="5">
    <source>
        <dbReference type="ARBA" id="ARBA00023085"/>
    </source>
</evidence>
<dbReference type="Pfam" id="PF04043">
    <property type="entry name" value="PMEI"/>
    <property type="match status" value="1"/>
</dbReference>
<dbReference type="InterPro" id="IPR012334">
    <property type="entry name" value="Pectin_lyas_fold"/>
</dbReference>
<dbReference type="STRING" id="2711.A0A067G2E7"/>
<dbReference type="Proteomes" id="UP000027120">
    <property type="component" value="Unassembled WGS sequence"/>
</dbReference>
<evidence type="ECO:0000256" key="4">
    <source>
        <dbReference type="ARBA" id="ARBA00022801"/>
    </source>
</evidence>
<dbReference type="UniPathway" id="UPA00545">
    <property type="reaction ID" value="UER00823"/>
</dbReference>
<dbReference type="EC" id="3.1.1.11" evidence="7"/>
<dbReference type="InterPro" id="IPR006501">
    <property type="entry name" value="Pectinesterase_inhib_dom"/>
</dbReference>
<dbReference type="NCBIfam" id="TIGR01614">
    <property type="entry name" value="PME_inhib"/>
    <property type="match status" value="1"/>
</dbReference>
<comment type="catalytic activity">
    <reaction evidence="7">
        <text>[(1-&gt;4)-alpha-D-galacturonosyl methyl ester](n) + n H2O = [(1-&gt;4)-alpha-D-galacturonosyl](n) + n methanol + n H(+)</text>
        <dbReference type="Rhea" id="RHEA:22380"/>
        <dbReference type="Rhea" id="RHEA-COMP:14570"/>
        <dbReference type="Rhea" id="RHEA-COMP:14573"/>
        <dbReference type="ChEBI" id="CHEBI:15377"/>
        <dbReference type="ChEBI" id="CHEBI:15378"/>
        <dbReference type="ChEBI" id="CHEBI:17790"/>
        <dbReference type="ChEBI" id="CHEBI:140522"/>
        <dbReference type="ChEBI" id="CHEBI:140523"/>
        <dbReference type="EC" id="3.1.1.11"/>
    </reaction>
</comment>
<dbReference type="AlphaFoldDB" id="A0A067G2E7"/>
<dbReference type="Gene3D" id="1.20.140.40">
    <property type="entry name" value="Invertase/pectin methylesterase inhibitor family protein"/>
    <property type="match status" value="1"/>
</dbReference>
<dbReference type="InterPro" id="IPR011050">
    <property type="entry name" value="Pectin_lyase_fold/virulence"/>
</dbReference>
<keyword evidence="7" id="KW-0732">Signal</keyword>
<reference evidence="9 10" key="1">
    <citation type="submission" date="2014-04" db="EMBL/GenBank/DDBJ databases">
        <authorList>
            <consortium name="International Citrus Genome Consortium"/>
            <person name="Gmitter F."/>
            <person name="Chen C."/>
            <person name="Farmerie W."/>
            <person name="Harkins T."/>
            <person name="Desany B."/>
            <person name="Mohiuddin M."/>
            <person name="Kodira C."/>
            <person name="Borodovsky M."/>
            <person name="Lomsadze A."/>
            <person name="Burns P."/>
            <person name="Jenkins J."/>
            <person name="Prochnik S."/>
            <person name="Shu S."/>
            <person name="Chapman J."/>
            <person name="Pitluck S."/>
            <person name="Schmutz J."/>
            <person name="Rokhsar D."/>
        </authorList>
    </citation>
    <scope>NUCLEOTIDE SEQUENCE</scope>
</reference>
<feature type="domain" description="Pectinesterase inhibitor" evidence="8">
    <location>
        <begin position="28"/>
        <end position="184"/>
    </location>
</feature>
<feature type="chain" id="PRO_5005103695" description="Pectinesterase" evidence="7">
    <location>
        <begin position="23"/>
        <end position="535"/>
    </location>
</feature>
<dbReference type="FunFam" id="1.20.140.40:FF:000024">
    <property type="entry name" value="Pectinesterase"/>
    <property type="match status" value="1"/>
</dbReference>
<dbReference type="GO" id="GO:0030599">
    <property type="term" value="F:pectinesterase activity"/>
    <property type="evidence" value="ECO:0000318"/>
    <property type="project" value="GO_Central"/>
</dbReference>
<name>A0A067G2E7_CITSI</name>
<dbReference type="InterPro" id="IPR000070">
    <property type="entry name" value="Pectinesterase_cat"/>
</dbReference>
<evidence type="ECO:0000256" key="7">
    <source>
        <dbReference type="RuleBase" id="RU000589"/>
    </source>
</evidence>
<proteinExistence type="inferred from homology"/>
<feature type="active site" evidence="6">
    <location>
        <position position="374"/>
    </location>
</feature>
<organism evidence="9 10">
    <name type="scientific">Citrus sinensis</name>
    <name type="common">Sweet orange</name>
    <name type="synonym">Citrus aurantium var. sinensis</name>
    <dbReference type="NCBI Taxonomy" id="2711"/>
    <lineage>
        <taxon>Eukaryota</taxon>
        <taxon>Viridiplantae</taxon>
        <taxon>Streptophyta</taxon>
        <taxon>Embryophyta</taxon>
        <taxon>Tracheophyta</taxon>
        <taxon>Spermatophyta</taxon>
        <taxon>Magnoliopsida</taxon>
        <taxon>eudicotyledons</taxon>
        <taxon>Gunneridae</taxon>
        <taxon>Pentapetalae</taxon>
        <taxon>rosids</taxon>
        <taxon>malvids</taxon>
        <taxon>Sapindales</taxon>
        <taxon>Rutaceae</taxon>
        <taxon>Aurantioideae</taxon>
        <taxon>Citrus</taxon>
    </lineage>
</organism>
<dbReference type="GO" id="GO:0042545">
    <property type="term" value="P:cell wall modification"/>
    <property type="evidence" value="ECO:0007669"/>
    <property type="project" value="UniProtKB-UniRule"/>
</dbReference>
<keyword evidence="4 7" id="KW-0378">Hydrolase</keyword>
<dbReference type="SMR" id="A0A067G2E7"/>
<dbReference type="GO" id="GO:0045490">
    <property type="term" value="P:pectin catabolic process"/>
    <property type="evidence" value="ECO:0007669"/>
    <property type="project" value="UniProtKB-UniRule"/>
</dbReference>
<dbReference type="InterPro" id="IPR035513">
    <property type="entry name" value="Invertase/methylesterase_inhib"/>
</dbReference>
<comment type="pathway">
    <text evidence="1 7">Glycan metabolism; pectin degradation; 2-dehydro-3-deoxy-D-gluconate from pectin: step 1/5.</text>
</comment>
<protein>
    <recommendedName>
        <fullName evidence="7">Pectinesterase</fullName>
        <ecNumber evidence="7">3.1.1.11</ecNumber>
    </recommendedName>
</protein>
<evidence type="ECO:0000259" key="8">
    <source>
        <dbReference type="SMART" id="SM00856"/>
    </source>
</evidence>
<dbReference type="InterPro" id="IPR033131">
    <property type="entry name" value="Pectinesterase_Asp_AS"/>
</dbReference>
<sequence length="535" mass="59089">METPPWFTIILLWLLSASMSWGAMHSNNYQNKIQKECSFTRFPILCVQTLMGFESTKHQQHIHLMSALVNKSIAETKLPTSYFSNFSSQLLAKDFQGVRAVTDHCEEMMSMSLKRLEKSLLALQNSPTKNKDDIQTWLGAALTFQQTCKDSVNSLGLSERNEVIKKISQKMDYLSQLTSNPLALVNRIARASYPKNSTYNRRLDEEQGDFPNWVSAKNRKLLQAPRINANVIVAQDGTGNYRTVSEAISAASGNRFVIYVKAGVYKEKIRTNKDGITLIGDGKYTTIITGDDNARRGTSMPATATFTITGDGFIARDIGFHNTAGPQGEQALALNVASDHTVFYRCSIAGYQDTLYALALRQFYRDTDIYGTIDFIFGNAAAVFQNCYLVLRRPKGSYNAITANGRTDPGQNTGFSLQNCKIAAGSDYAPVKHKYNSYLGRPWKQYSRAVVMQSSIDDSISSSGWVEWPGAGGYANTLYFAEYANVGPGAATSNRVKWPGFHVIGPDVAVKFTVANFIAGTSWLPSTGVIFDGGL</sequence>
<comment type="similarity">
    <text evidence="3">In the C-terminal section; belongs to the pectinesterase family.</text>
</comment>
<dbReference type="PANTHER" id="PTHR31707">
    <property type="entry name" value="PECTINESTERASE"/>
    <property type="match status" value="1"/>
</dbReference>
<dbReference type="EMBL" id="KK784885">
    <property type="protein sequence ID" value="KDO73738.1"/>
    <property type="molecule type" value="Genomic_DNA"/>
</dbReference>
<gene>
    <name evidence="9" type="ORF">CISIN_1g009418mg</name>
</gene>
<feature type="signal peptide" evidence="7">
    <location>
        <begin position="1"/>
        <end position="22"/>
    </location>
</feature>
<dbReference type="SMART" id="SM00856">
    <property type="entry name" value="PMEI"/>
    <property type="match status" value="1"/>
</dbReference>
<dbReference type="PROSITE" id="PS00503">
    <property type="entry name" value="PECTINESTERASE_2"/>
    <property type="match status" value="1"/>
</dbReference>
<evidence type="ECO:0000256" key="3">
    <source>
        <dbReference type="ARBA" id="ARBA00007786"/>
    </source>
</evidence>